<dbReference type="EMBL" id="CP076686">
    <property type="protein sequence ID" value="QWV14448.1"/>
    <property type="molecule type" value="Genomic_DNA"/>
</dbReference>
<organism evidence="1 2">
    <name type="scientific">Marinobacter adhaerens</name>
    <dbReference type="NCBI Taxonomy" id="1033846"/>
    <lineage>
        <taxon>Bacteria</taxon>
        <taxon>Pseudomonadati</taxon>
        <taxon>Pseudomonadota</taxon>
        <taxon>Gammaproteobacteria</taxon>
        <taxon>Pseudomonadales</taxon>
        <taxon>Marinobacteraceae</taxon>
        <taxon>Marinobacter</taxon>
    </lineage>
</organism>
<keyword evidence="2" id="KW-1185">Reference proteome</keyword>
<dbReference type="GeneID" id="78559298"/>
<gene>
    <name evidence="1" type="ORF">KQ249_07605</name>
</gene>
<proteinExistence type="predicted"/>
<reference evidence="1 2" key="1">
    <citation type="submission" date="2021-06" db="EMBL/GenBank/DDBJ databases">
        <title>Microbial metabolic specificity influences pelagic lipid remineralization.</title>
        <authorList>
            <person name="Behrendt L."/>
            <person name="Hunter J.E."/>
            <person name="Alcolombri U."/>
            <person name="Smriga S."/>
            <person name="Mincer T."/>
            <person name="Lowenstein D.P."/>
            <person name="Peaudecerf F.J."/>
            <person name="Fernandez V.I."/>
            <person name="Fredricks H."/>
            <person name="Almblad H."/>
            <person name="Harrison J.J."/>
            <person name="Stocker R."/>
            <person name="Van Mooy B.A.S."/>
        </authorList>
    </citation>
    <scope>NUCLEOTIDE SEQUENCE [LARGE SCALE GENOMIC DNA]</scope>
    <source>
        <strain evidence="1 2">HP15-B</strain>
    </source>
</reference>
<evidence type="ECO:0000313" key="2">
    <source>
        <dbReference type="Proteomes" id="UP000683442"/>
    </source>
</evidence>
<sequence>MLIASYEQWEAEQRQIIEQENPFLECRRCDGEGEIIEDCPCCGHEKEEECPTCEGAGQIRYEDAPIGLQRKQIEPWMYFDQVIADLKKWCAYTREDFLKLAGGFVNEFRKQHGRV</sequence>
<protein>
    <submittedName>
        <fullName evidence="1">Uncharacterized protein</fullName>
    </submittedName>
</protein>
<name>A0ABX8INR9_9GAMM</name>
<dbReference type="RefSeq" id="WP_014576210.1">
    <property type="nucleotide sequence ID" value="NZ_CP076686.1"/>
</dbReference>
<dbReference type="Proteomes" id="UP000683442">
    <property type="component" value="Chromosome"/>
</dbReference>
<accession>A0ABX8INR9</accession>
<evidence type="ECO:0000313" key="1">
    <source>
        <dbReference type="EMBL" id="QWV14448.1"/>
    </source>
</evidence>